<accession>A0A1I5HJG8</accession>
<dbReference type="SUPFAM" id="SSF54637">
    <property type="entry name" value="Thioesterase/thiol ester dehydrase-isomerase"/>
    <property type="match status" value="1"/>
</dbReference>
<dbReference type="Pfam" id="PF01575">
    <property type="entry name" value="MaoC_dehydratas"/>
    <property type="match status" value="1"/>
</dbReference>
<sequence length="141" mass="14887">MTARTTSSLQVGDELEPLAVDPISRTTLALFAGASGDHNPIHIDLDVARSAGRDDVFAHGMLSAAYLARLLTDRFGQHRVRSYRVRFAAITPVHGRPTCRGRVTAVDDGLATVELSVVLDDGTTTLTGDATVAIGESGKDA</sequence>
<dbReference type="InterPro" id="IPR002539">
    <property type="entry name" value="MaoC-like_dom"/>
</dbReference>
<dbReference type="PANTHER" id="PTHR43841">
    <property type="entry name" value="3-HYDROXYACYL-THIOESTER DEHYDRATASE HTDX-RELATED"/>
    <property type="match status" value="1"/>
</dbReference>
<dbReference type="Proteomes" id="UP000199614">
    <property type="component" value="Unassembled WGS sequence"/>
</dbReference>
<comment type="similarity">
    <text evidence="1">Belongs to the enoyl-CoA hydratase/isomerase family.</text>
</comment>
<dbReference type="PANTHER" id="PTHR43841:SF3">
    <property type="entry name" value="(3R)-HYDROXYACYL-ACP DEHYDRATASE SUBUNIT HADB"/>
    <property type="match status" value="1"/>
</dbReference>
<dbReference type="OrthoDB" id="9800237at2"/>
<dbReference type="STRING" id="260086.SAMN05216207_106610"/>
<name>A0A1I5HJG8_PSUAM</name>
<evidence type="ECO:0000313" key="4">
    <source>
        <dbReference type="Proteomes" id="UP000199614"/>
    </source>
</evidence>
<protein>
    <submittedName>
        <fullName evidence="3">Acyl dehydratase</fullName>
    </submittedName>
</protein>
<dbReference type="AlphaFoldDB" id="A0A1I5HJG8"/>
<gene>
    <name evidence="3" type="ORF">SAMN05216207_106610</name>
</gene>
<dbReference type="InterPro" id="IPR029069">
    <property type="entry name" value="HotDog_dom_sf"/>
</dbReference>
<evidence type="ECO:0000313" key="3">
    <source>
        <dbReference type="EMBL" id="SFO48076.1"/>
    </source>
</evidence>
<dbReference type="EMBL" id="FOUY01000066">
    <property type="protein sequence ID" value="SFO48076.1"/>
    <property type="molecule type" value="Genomic_DNA"/>
</dbReference>
<organism evidence="3 4">
    <name type="scientific">Pseudonocardia ammonioxydans</name>
    <dbReference type="NCBI Taxonomy" id="260086"/>
    <lineage>
        <taxon>Bacteria</taxon>
        <taxon>Bacillati</taxon>
        <taxon>Actinomycetota</taxon>
        <taxon>Actinomycetes</taxon>
        <taxon>Pseudonocardiales</taxon>
        <taxon>Pseudonocardiaceae</taxon>
        <taxon>Pseudonocardia</taxon>
    </lineage>
</organism>
<reference evidence="3 4" key="1">
    <citation type="submission" date="2016-10" db="EMBL/GenBank/DDBJ databases">
        <authorList>
            <person name="de Groot N.N."/>
        </authorList>
    </citation>
    <scope>NUCLEOTIDE SEQUENCE [LARGE SCALE GENOMIC DNA]</scope>
    <source>
        <strain evidence="3 4">CGMCC 4.1877</strain>
    </source>
</reference>
<dbReference type="RefSeq" id="WP_093355857.1">
    <property type="nucleotide sequence ID" value="NZ_FOUY01000066.1"/>
</dbReference>
<evidence type="ECO:0000256" key="1">
    <source>
        <dbReference type="ARBA" id="ARBA00005254"/>
    </source>
</evidence>
<feature type="domain" description="MaoC-like" evidence="2">
    <location>
        <begin position="12"/>
        <end position="93"/>
    </location>
</feature>
<proteinExistence type="inferred from homology"/>
<dbReference type="Gene3D" id="3.10.129.10">
    <property type="entry name" value="Hotdog Thioesterase"/>
    <property type="match status" value="1"/>
</dbReference>
<evidence type="ECO:0000259" key="2">
    <source>
        <dbReference type="Pfam" id="PF01575"/>
    </source>
</evidence>
<keyword evidence="4" id="KW-1185">Reference proteome</keyword>